<dbReference type="EMBL" id="CP045929">
    <property type="protein sequence ID" value="QGK69193.1"/>
    <property type="molecule type" value="Genomic_DNA"/>
</dbReference>
<dbReference type="InterPro" id="IPR029058">
    <property type="entry name" value="AB_hydrolase_fold"/>
</dbReference>
<accession>A0A5Q3Q4D6</accession>
<organism evidence="1 2">
    <name type="scientific">Allosaccharopolyspora coralli</name>
    <dbReference type="NCBI Taxonomy" id="2665642"/>
    <lineage>
        <taxon>Bacteria</taxon>
        <taxon>Bacillati</taxon>
        <taxon>Actinomycetota</taxon>
        <taxon>Actinomycetes</taxon>
        <taxon>Pseudonocardiales</taxon>
        <taxon>Pseudonocardiaceae</taxon>
        <taxon>Allosaccharopolyspora</taxon>
    </lineage>
</organism>
<dbReference type="GO" id="GO:0016787">
    <property type="term" value="F:hydrolase activity"/>
    <property type="evidence" value="ECO:0007669"/>
    <property type="project" value="UniProtKB-KW"/>
</dbReference>
<name>A0A5Q3Q4D6_9PSEU</name>
<evidence type="ECO:0000313" key="2">
    <source>
        <dbReference type="Proteomes" id="UP000371041"/>
    </source>
</evidence>
<dbReference type="Gene3D" id="3.40.50.1820">
    <property type="entry name" value="alpha/beta hydrolase"/>
    <property type="match status" value="1"/>
</dbReference>
<sequence>MSRTQVLLIPDRSDVGPWHWMRWLVRELDHHEGAAAEVVGVGRAPRPEWDEGVAALRAALSSVADDAHVVVAAQGNAAALWLQHAATVDTDARRADQVLLVAPPEPSRRGPAARGVIPYPVDAHALRRAAGVTRLVAGSGDPTLPLSSAHALADALQVELDVIPDGERLDTAAGYGRWPSALRWALYGTVPLLDRFDGEVHTVGYLPGKLRPA</sequence>
<dbReference type="Proteomes" id="UP000371041">
    <property type="component" value="Chromosome"/>
</dbReference>
<dbReference type="Pfam" id="PF06821">
    <property type="entry name" value="Ser_hydrolase"/>
    <property type="match status" value="1"/>
</dbReference>
<dbReference type="SUPFAM" id="SSF53474">
    <property type="entry name" value="alpha/beta-Hydrolases"/>
    <property type="match status" value="1"/>
</dbReference>
<dbReference type="KEGG" id="sace:GIY23_06295"/>
<proteinExistence type="predicted"/>
<keyword evidence="2" id="KW-1185">Reference proteome</keyword>
<reference evidence="2" key="1">
    <citation type="submission" date="2019-11" db="EMBL/GenBank/DDBJ databases">
        <title>The complete genome sequence of Saccharopolyspora sp. E2A.</title>
        <authorList>
            <person name="Zhang G."/>
        </authorList>
    </citation>
    <scope>NUCLEOTIDE SEQUENCE [LARGE SCALE GENOMIC DNA]</scope>
    <source>
        <strain evidence="2">E2A</strain>
    </source>
</reference>
<dbReference type="AlphaFoldDB" id="A0A5Q3Q4D6"/>
<protein>
    <submittedName>
        <fullName evidence="1">Serine hydrolase family protein</fullName>
    </submittedName>
</protein>
<dbReference type="RefSeq" id="WP_154075793.1">
    <property type="nucleotide sequence ID" value="NZ_CP045929.1"/>
</dbReference>
<gene>
    <name evidence="1" type="ORF">GIY23_06295</name>
</gene>
<evidence type="ECO:0000313" key="1">
    <source>
        <dbReference type="EMBL" id="QGK69193.1"/>
    </source>
</evidence>
<keyword evidence="1" id="KW-0378">Hydrolase</keyword>
<dbReference type="InterPro" id="IPR010662">
    <property type="entry name" value="RBBP9/YdeN"/>
</dbReference>